<dbReference type="PROSITE" id="PS51770">
    <property type="entry name" value="HOTDOG_ACOT"/>
    <property type="match status" value="1"/>
</dbReference>
<dbReference type="GO" id="GO:0005829">
    <property type="term" value="C:cytosol"/>
    <property type="evidence" value="ECO:0007669"/>
    <property type="project" value="TreeGrafter"/>
</dbReference>
<evidence type="ECO:0000256" key="3">
    <source>
        <dbReference type="PROSITE-ProRule" id="PRU01106"/>
    </source>
</evidence>
<dbReference type="InterPro" id="IPR040170">
    <property type="entry name" value="Cytosol_ACT"/>
</dbReference>
<evidence type="ECO:0000256" key="1">
    <source>
        <dbReference type="ARBA" id="ARBA00010458"/>
    </source>
</evidence>
<dbReference type="STRING" id="1167006.UWK_02191"/>
<dbReference type="PANTHER" id="PTHR11049:SF5">
    <property type="entry name" value="ACYL-COA THIOESTER HYDROLASE YCIA"/>
    <property type="match status" value="1"/>
</dbReference>
<dbReference type="OrthoDB" id="9809430at2"/>
<name>M1PAP9_DESSD</name>
<dbReference type="CDD" id="cd03442">
    <property type="entry name" value="BFIT_BACH"/>
    <property type="match status" value="1"/>
</dbReference>
<organism evidence="5 6">
    <name type="scientific">Desulfocapsa sulfexigens (strain DSM 10523 / SB164P1)</name>
    <dbReference type="NCBI Taxonomy" id="1167006"/>
    <lineage>
        <taxon>Bacteria</taxon>
        <taxon>Pseudomonadati</taxon>
        <taxon>Thermodesulfobacteriota</taxon>
        <taxon>Desulfobulbia</taxon>
        <taxon>Desulfobulbales</taxon>
        <taxon>Desulfocapsaceae</taxon>
        <taxon>Desulfocapsa</taxon>
    </lineage>
</organism>
<dbReference type="KEGG" id="dsf:UWK_02191"/>
<dbReference type="SUPFAM" id="SSF54637">
    <property type="entry name" value="Thioesterase/thiol ester dehydrase-isomerase"/>
    <property type="match status" value="1"/>
</dbReference>
<feature type="domain" description="HotDog ACOT-type" evidence="4">
    <location>
        <begin position="4"/>
        <end position="116"/>
    </location>
</feature>
<proteinExistence type="inferred from homology"/>
<dbReference type="InterPro" id="IPR033120">
    <property type="entry name" value="HOTDOG_ACOT"/>
</dbReference>
<protein>
    <submittedName>
        <fullName evidence="5">Acyl-CoA hydrolase</fullName>
    </submittedName>
</protein>
<evidence type="ECO:0000256" key="2">
    <source>
        <dbReference type="ARBA" id="ARBA00022801"/>
    </source>
</evidence>
<evidence type="ECO:0000259" key="4">
    <source>
        <dbReference type="PROSITE" id="PS51770"/>
    </source>
</evidence>
<dbReference type="eggNOG" id="COG1607">
    <property type="taxonomic scope" value="Bacteria"/>
</dbReference>
<keyword evidence="2 3" id="KW-0378">Hydrolase</keyword>
<dbReference type="Gene3D" id="3.10.129.10">
    <property type="entry name" value="Hotdog Thioesterase"/>
    <property type="match status" value="1"/>
</dbReference>
<dbReference type="Pfam" id="PF03061">
    <property type="entry name" value="4HBT"/>
    <property type="match status" value="1"/>
</dbReference>
<sequence>MKAPSKEPAIRLVMLPKYTNPDGDIFGGVILSMIDEAAAVEAQRQAHHRYVTVCMDSIQFHHPVQVGDVVSLWCETITIGRSSLKIHIIVFARPRWSDEEIKVTEATVTMVAINEQRKAVPVFE</sequence>
<comment type="similarity">
    <text evidence="1">Belongs to the acyl coenzyme A hydrolase family.</text>
</comment>
<keyword evidence="6" id="KW-1185">Reference proteome</keyword>
<dbReference type="Proteomes" id="UP000011721">
    <property type="component" value="Chromosome"/>
</dbReference>
<dbReference type="GO" id="GO:0052816">
    <property type="term" value="F:long-chain fatty acyl-CoA hydrolase activity"/>
    <property type="evidence" value="ECO:0007669"/>
    <property type="project" value="TreeGrafter"/>
</dbReference>
<dbReference type="RefSeq" id="WP_015404420.1">
    <property type="nucleotide sequence ID" value="NC_020304.1"/>
</dbReference>
<reference evidence="6" key="1">
    <citation type="journal article" date="2013" name="Stand. Genomic Sci.">
        <title>Complete genome sequence of Desulfocapsa sulfexigens, a marine deltaproteobacterium specialized in disproportionating inorganic sulfur compounds.</title>
        <authorList>
            <person name="Finster K.W."/>
            <person name="Kjeldsen K.U."/>
            <person name="Kube M."/>
            <person name="Reinhardt R."/>
            <person name="Mussmann M."/>
            <person name="Amann R."/>
            <person name="Schreiber L."/>
        </authorList>
    </citation>
    <scope>NUCLEOTIDE SEQUENCE [LARGE SCALE GENOMIC DNA]</scope>
    <source>
        <strain evidence="6">DSM 10523 / SB164P1</strain>
    </source>
</reference>
<dbReference type="GO" id="GO:0009062">
    <property type="term" value="P:fatty acid catabolic process"/>
    <property type="evidence" value="ECO:0007669"/>
    <property type="project" value="TreeGrafter"/>
</dbReference>
<dbReference type="EMBL" id="CP003985">
    <property type="protein sequence ID" value="AGF78732.1"/>
    <property type="molecule type" value="Genomic_DNA"/>
</dbReference>
<gene>
    <name evidence="5" type="ordered locus">UWK_02191</name>
</gene>
<dbReference type="InterPro" id="IPR006683">
    <property type="entry name" value="Thioestr_dom"/>
</dbReference>
<dbReference type="HOGENOM" id="CLU_050164_2_0_7"/>
<dbReference type="PANTHER" id="PTHR11049">
    <property type="entry name" value="ACYL COENZYME A THIOESTER HYDROLASE"/>
    <property type="match status" value="1"/>
</dbReference>
<evidence type="ECO:0000313" key="6">
    <source>
        <dbReference type="Proteomes" id="UP000011721"/>
    </source>
</evidence>
<dbReference type="AlphaFoldDB" id="M1PAP9"/>
<dbReference type="GO" id="GO:0006637">
    <property type="term" value="P:acyl-CoA metabolic process"/>
    <property type="evidence" value="ECO:0007669"/>
    <property type="project" value="TreeGrafter"/>
</dbReference>
<dbReference type="InterPro" id="IPR029069">
    <property type="entry name" value="HotDog_dom_sf"/>
</dbReference>
<accession>M1PAP9</accession>
<evidence type="ECO:0000313" key="5">
    <source>
        <dbReference type="EMBL" id="AGF78732.1"/>
    </source>
</evidence>